<keyword evidence="2" id="KW-1185">Reference proteome</keyword>
<organism evidence="1 2">
    <name type="scientific">Liparis tanakae</name>
    <name type="common">Tanaka's snailfish</name>
    <dbReference type="NCBI Taxonomy" id="230148"/>
    <lineage>
        <taxon>Eukaryota</taxon>
        <taxon>Metazoa</taxon>
        <taxon>Chordata</taxon>
        <taxon>Craniata</taxon>
        <taxon>Vertebrata</taxon>
        <taxon>Euteleostomi</taxon>
        <taxon>Actinopterygii</taxon>
        <taxon>Neopterygii</taxon>
        <taxon>Teleostei</taxon>
        <taxon>Neoteleostei</taxon>
        <taxon>Acanthomorphata</taxon>
        <taxon>Eupercaria</taxon>
        <taxon>Perciformes</taxon>
        <taxon>Cottioidei</taxon>
        <taxon>Cottales</taxon>
        <taxon>Liparidae</taxon>
        <taxon>Liparis</taxon>
    </lineage>
</organism>
<proteinExistence type="predicted"/>
<evidence type="ECO:0000313" key="2">
    <source>
        <dbReference type="Proteomes" id="UP000314294"/>
    </source>
</evidence>
<accession>A0A4Z2H5H8</accession>
<dbReference type="EMBL" id="SRLO01000321">
    <property type="protein sequence ID" value="TNN61117.1"/>
    <property type="molecule type" value="Genomic_DNA"/>
</dbReference>
<comment type="caution">
    <text evidence="1">The sequence shown here is derived from an EMBL/GenBank/DDBJ whole genome shotgun (WGS) entry which is preliminary data.</text>
</comment>
<protein>
    <submittedName>
        <fullName evidence="1">Uncharacterized protein</fullName>
    </submittedName>
</protein>
<gene>
    <name evidence="1" type="ORF">EYF80_028625</name>
</gene>
<evidence type="ECO:0000313" key="1">
    <source>
        <dbReference type="EMBL" id="TNN61117.1"/>
    </source>
</evidence>
<reference evidence="1 2" key="1">
    <citation type="submission" date="2019-03" db="EMBL/GenBank/DDBJ databases">
        <title>First draft genome of Liparis tanakae, snailfish: a comprehensive survey of snailfish specific genes.</title>
        <authorList>
            <person name="Kim W."/>
            <person name="Song I."/>
            <person name="Jeong J.-H."/>
            <person name="Kim D."/>
            <person name="Kim S."/>
            <person name="Ryu S."/>
            <person name="Song J.Y."/>
            <person name="Lee S.K."/>
        </authorList>
    </citation>
    <scope>NUCLEOTIDE SEQUENCE [LARGE SCALE GENOMIC DNA]</scope>
    <source>
        <tissue evidence="1">Muscle</tissue>
    </source>
</reference>
<dbReference type="Proteomes" id="UP000314294">
    <property type="component" value="Unassembled WGS sequence"/>
</dbReference>
<sequence>MCDNNFRSRSGVRMAVMLPSMLPIPNSRSIMKSQASSLWAISANCSGNVVFSFSIHSKTLSMETLLSARLNVFSSSKRVLEDD</sequence>
<dbReference type="AlphaFoldDB" id="A0A4Z2H5H8"/>
<name>A0A4Z2H5H8_9TELE</name>